<accession>X0X2G5</accession>
<dbReference type="EMBL" id="BARS01045130">
    <property type="protein sequence ID" value="GAG29607.1"/>
    <property type="molecule type" value="Genomic_DNA"/>
</dbReference>
<dbReference type="AlphaFoldDB" id="X0X2G5"/>
<comment type="caution">
    <text evidence="1">The sequence shown here is derived from an EMBL/GenBank/DDBJ whole genome shotgun (WGS) entry which is preliminary data.</text>
</comment>
<sequence>VSDQNVGNAWVENEVALTVDDGSLFATDDFVWITGNDRPAGEMVIVDSVAGNVVTIVRETTADAEAGLRYIYNVDDSVNRMYLVYRPTDREFHCYDGSFETASTREGSRYEFTEKKLVLANGAMLIRMMNATDGGASSFDARVIYTD</sequence>
<name>X0X2G5_9ZZZZ</name>
<proteinExistence type="predicted"/>
<feature type="non-terminal residue" evidence="1">
    <location>
        <position position="1"/>
    </location>
</feature>
<reference evidence="1" key="1">
    <citation type="journal article" date="2014" name="Front. Microbiol.">
        <title>High frequency of phylogenetically diverse reductive dehalogenase-homologous genes in deep subseafloor sedimentary metagenomes.</title>
        <authorList>
            <person name="Kawai M."/>
            <person name="Futagami T."/>
            <person name="Toyoda A."/>
            <person name="Takaki Y."/>
            <person name="Nishi S."/>
            <person name="Hori S."/>
            <person name="Arai W."/>
            <person name="Tsubouchi T."/>
            <person name="Morono Y."/>
            <person name="Uchiyama I."/>
            <person name="Ito T."/>
            <person name="Fujiyama A."/>
            <person name="Inagaki F."/>
            <person name="Takami H."/>
        </authorList>
    </citation>
    <scope>NUCLEOTIDE SEQUENCE</scope>
    <source>
        <strain evidence="1">Expedition CK06-06</strain>
    </source>
</reference>
<evidence type="ECO:0000313" key="1">
    <source>
        <dbReference type="EMBL" id="GAG29607.1"/>
    </source>
</evidence>
<protein>
    <submittedName>
        <fullName evidence="1">Uncharacterized protein</fullName>
    </submittedName>
</protein>
<gene>
    <name evidence="1" type="ORF">S01H1_68077</name>
</gene>
<organism evidence="1">
    <name type="scientific">marine sediment metagenome</name>
    <dbReference type="NCBI Taxonomy" id="412755"/>
    <lineage>
        <taxon>unclassified sequences</taxon>
        <taxon>metagenomes</taxon>
        <taxon>ecological metagenomes</taxon>
    </lineage>
</organism>